<feature type="transmembrane region" description="Helical" evidence="1">
    <location>
        <begin position="34"/>
        <end position="56"/>
    </location>
</feature>
<sequence>MMTELTDLLSMLKAMDTMAFLTVNSHHNAYFDSVMWLVSGKLIWVPMYVSLFFVLLKNYSYKVVFAILLAIGVVILFTDSFTAQVIRPWVCRLRPSNLDNPMSSMVHIVDGYRGGAYGFPSNHASNTWGLAFFITFLFRRYKLTFFFFLWALLVCYSRMYLGVHYFGDLLIGGLLALAGASTVFYVFRKVSGDTRLQKVKFIYWPVWIGVATFLVIMVSSIFYRV</sequence>
<protein>
    <submittedName>
        <fullName evidence="3">Phosphatidylglycerophosphatase B</fullName>
    </submittedName>
</protein>
<gene>
    <name evidence="3" type="ORF">NCTC13071_01067</name>
</gene>
<keyword evidence="1" id="KW-1133">Transmembrane helix</keyword>
<feature type="transmembrane region" description="Helical" evidence="1">
    <location>
        <begin position="199"/>
        <end position="223"/>
    </location>
</feature>
<evidence type="ECO:0000259" key="2">
    <source>
        <dbReference type="SMART" id="SM00014"/>
    </source>
</evidence>
<dbReference type="AlphaFoldDB" id="A0A3S4T565"/>
<keyword evidence="1" id="KW-0812">Transmembrane</keyword>
<evidence type="ECO:0000313" key="3">
    <source>
        <dbReference type="EMBL" id="VEH15072.1"/>
    </source>
</evidence>
<name>A0A3S4T565_9BACT</name>
<feature type="transmembrane region" description="Helical" evidence="1">
    <location>
        <begin position="169"/>
        <end position="187"/>
    </location>
</feature>
<dbReference type="SMART" id="SM00014">
    <property type="entry name" value="acidPPc"/>
    <property type="match status" value="1"/>
</dbReference>
<organism evidence="3 4">
    <name type="scientific">Segatella oris</name>
    <dbReference type="NCBI Taxonomy" id="28135"/>
    <lineage>
        <taxon>Bacteria</taxon>
        <taxon>Pseudomonadati</taxon>
        <taxon>Bacteroidota</taxon>
        <taxon>Bacteroidia</taxon>
        <taxon>Bacteroidales</taxon>
        <taxon>Prevotellaceae</taxon>
        <taxon>Segatella</taxon>
    </lineage>
</organism>
<evidence type="ECO:0000256" key="1">
    <source>
        <dbReference type="SAM" id="Phobius"/>
    </source>
</evidence>
<feature type="domain" description="Phosphatidic acid phosphatase type 2/haloperoxidase" evidence="2">
    <location>
        <begin position="66"/>
        <end position="184"/>
    </location>
</feature>
<reference evidence="3 4" key="1">
    <citation type="submission" date="2018-12" db="EMBL/GenBank/DDBJ databases">
        <authorList>
            <consortium name="Pathogen Informatics"/>
        </authorList>
    </citation>
    <scope>NUCLEOTIDE SEQUENCE [LARGE SCALE GENOMIC DNA]</scope>
    <source>
        <strain evidence="3 4">NCTC13071</strain>
    </source>
</reference>
<dbReference type="Proteomes" id="UP000274578">
    <property type="component" value="Chromosome 1"/>
</dbReference>
<dbReference type="SUPFAM" id="SSF48317">
    <property type="entry name" value="Acid phosphatase/Vanadium-dependent haloperoxidase"/>
    <property type="match status" value="1"/>
</dbReference>
<proteinExistence type="predicted"/>
<dbReference type="KEGG" id="poc:NCTC13071_01067"/>
<accession>A0A3S4T565</accession>
<dbReference type="Gene3D" id="1.20.144.10">
    <property type="entry name" value="Phosphatidic acid phosphatase type 2/haloperoxidase"/>
    <property type="match status" value="1"/>
</dbReference>
<feature type="transmembrane region" description="Helical" evidence="1">
    <location>
        <begin position="119"/>
        <end position="138"/>
    </location>
</feature>
<dbReference type="InterPro" id="IPR036938">
    <property type="entry name" value="PAP2/HPO_sf"/>
</dbReference>
<feature type="transmembrane region" description="Helical" evidence="1">
    <location>
        <begin position="63"/>
        <end position="86"/>
    </location>
</feature>
<dbReference type="GeneID" id="85011927"/>
<dbReference type="InterPro" id="IPR000326">
    <property type="entry name" value="PAP2/HPO"/>
</dbReference>
<evidence type="ECO:0000313" key="4">
    <source>
        <dbReference type="Proteomes" id="UP000274578"/>
    </source>
</evidence>
<dbReference type="PANTHER" id="PTHR14969:SF13">
    <property type="entry name" value="AT30094P"/>
    <property type="match status" value="1"/>
</dbReference>
<keyword evidence="1" id="KW-0472">Membrane</keyword>
<dbReference type="PANTHER" id="PTHR14969">
    <property type="entry name" value="SPHINGOSINE-1-PHOSPHATE PHOSPHOHYDROLASE"/>
    <property type="match status" value="1"/>
</dbReference>
<feature type="transmembrane region" description="Helical" evidence="1">
    <location>
        <begin position="145"/>
        <end position="163"/>
    </location>
</feature>
<dbReference type="RefSeq" id="WP_018920768.1">
    <property type="nucleotide sequence ID" value="NZ_LR134384.1"/>
</dbReference>
<dbReference type="Pfam" id="PF01569">
    <property type="entry name" value="PAP2"/>
    <property type="match status" value="1"/>
</dbReference>
<dbReference type="EMBL" id="LR134384">
    <property type="protein sequence ID" value="VEH15072.1"/>
    <property type="molecule type" value="Genomic_DNA"/>
</dbReference>